<evidence type="ECO:0000313" key="1">
    <source>
        <dbReference type="EMBL" id="KAF4077724.1"/>
    </source>
</evidence>
<keyword evidence="2" id="KW-1185">Reference proteome</keyword>
<organism evidence="1 2">
    <name type="scientific">Ameiurus melas</name>
    <name type="common">Black bullhead</name>
    <name type="synonym">Silurus melas</name>
    <dbReference type="NCBI Taxonomy" id="219545"/>
    <lineage>
        <taxon>Eukaryota</taxon>
        <taxon>Metazoa</taxon>
        <taxon>Chordata</taxon>
        <taxon>Craniata</taxon>
        <taxon>Vertebrata</taxon>
        <taxon>Euteleostomi</taxon>
        <taxon>Actinopterygii</taxon>
        <taxon>Neopterygii</taxon>
        <taxon>Teleostei</taxon>
        <taxon>Ostariophysi</taxon>
        <taxon>Siluriformes</taxon>
        <taxon>Ictaluridae</taxon>
        <taxon>Ameiurus</taxon>
    </lineage>
</organism>
<gene>
    <name evidence="1" type="ORF">AMELA_G00211270</name>
</gene>
<dbReference type="Proteomes" id="UP000593565">
    <property type="component" value="Unassembled WGS sequence"/>
</dbReference>
<name>A0A7J6A4D2_AMEME</name>
<comment type="caution">
    <text evidence="1">The sequence shown here is derived from an EMBL/GenBank/DDBJ whole genome shotgun (WGS) entry which is preliminary data.</text>
</comment>
<protein>
    <submittedName>
        <fullName evidence="1">Uncharacterized protein</fullName>
    </submittedName>
</protein>
<evidence type="ECO:0000313" key="2">
    <source>
        <dbReference type="Proteomes" id="UP000593565"/>
    </source>
</evidence>
<accession>A0A7J6A4D2</accession>
<proteinExistence type="predicted"/>
<reference evidence="1 2" key="1">
    <citation type="submission" date="2020-02" db="EMBL/GenBank/DDBJ databases">
        <title>A chromosome-scale genome assembly of the black bullhead catfish (Ameiurus melas).</title>
        <authorList>
            <person name="Wen M."/>
            <person name="Zham M."/>
            <person name="Cabau C."/>
            <person name="Klopp C."/>
            <person name="Donnadieu C."/>
            <person name="Roques C."/>
            <person name="Bouchez O."/>
            <person name="Lampietro C."/>
            <person name="Jouanno E."/>
            <person name="Herpin A."/>
            <person name="Louis A."/>
            <person name="Berthelot C."/>
            <person name="Parey E."/>
            <person name="Roest-Crollius H."/>
            <person name="Braasch I."/>
            <person name="Postlethwait J."/>
            <person name="Robinson-Rechavi M."/>
            <person name="Echchiki A."/>
            <person name="Begum T."/>
            <person name="Montfort J."/>
            <person name="Schartl M."/>
            <person name="Bobe J."/>
            <person name="Guiguen Y."/>
        </authorList>
    </citation>
    <scope>NUCLEOTIDE SEQUENCE [LARGE SCALE GENOMIC DNA]</scope>
    <source>
        <strain evidence="1">M_S1</strain>
        <tissue evidence="1">Blood</tissue>
    </source>
</reference>
<dbReference type="AlphaFoldDB" id="A0A7J6A4D2"/>
<dbReference type="EMBL" id="JAAGNN010000018">
    <property type="protein sequence ID" value="KAF4077724.1"/>
    <property type="molecule type" value="Genomic_DNA"/>
</dbReference>
<sequence>MNEHGFLSRGFLVLCSNQTPGYCSTRRRDVTSRGFFCCLTSDGHKLQPRDAAAMLGTCAGTCFLGWSRARAVWSNDVTRGGPRRSNRSSVLVLPV</sequence>